<evidence type="ECO:0000259" key="2">
    <source>
        <dbReference type="Pfam" id="PF02517"/>
    </source>
</evidence>
<dbReference type="RefSeq" id="WP_254291780.1">
    <property type="nucleotide sequence ID" value="NZ_JAMLDX010000002.1"/>
</dbReference>
<dbReference type="GO" id="GO:0080120">
    <property type="term" value="P:CAAX-box protein maturation"/>
    <property type="evidence" value="ECO:0007669"/>
    <property type="project" value="UniProtKB-ARBA"/>
</dbReference>
<feature type="domain" description="CAAX prenyl protease 2/Lysostaphin resistance protein A-like" evidence="2">
    <location>
        <begin position="138"/>
        <end position="226"/>
    </location>
</feature>
<keyword evidence="4" id="KW-1185">Reference proteome</keyword>
<evidence type="ECO:0000313" key="3">
    <source>
        <dbReference type="EMBL" id="MCP3729721.1"/>
    </source>
</evidence>
<dbReference type="Proteomes" id="UP001139451">
    <property type="component" value="Unassembled WGS sequence"/>
</dbReference>
<accession>A0A9X2HEN3</accession>
<dbReference type="AlphaFoldDB" id="A0A9X2HEN3"/>
<keyword evidence="3" id="KW-0645">Protease</keyword>
<keyword evidence="1" id="KW-0812">Transmembrane</keyword>
<evidence type="ECO:0000313" key="4">
    <source>
        <dbReference type="Proteomes" id="UP001139451"/>
    </source>
</evidence>
<gene>
    <name evidence="3" type="ORF">M9978_04695</name>
</gene>
<feature type="transmembrane region" description="Helical" evidence="1">
    <location>
        <begin position="138"/>
        <end position="156"/>
    </location>
</feature>
<feature type="transmembrane region" description="Helical" evidence="1">
    <location>
        <begin position="162"/>
        <end position="184"/>
    </location>
</feature>
<feature type="transmembrane region" description="Helical" evidence="1">
    <location>
        <begin position="90"/>
        <end position="113"/>
    </location>
</feature>
<sequence>MSTNLLTWLLFGALLAAYFWYVRGGGVATGSGRIARYRRWMRRAPLAFGAASFAALLAGGRLEALATLPDEFAQLAAHARHLAGFGGDIAALKFAVLAGFGGGVLLGLLIAWWRKHRGKRQLMAGNLTRILPQTPGEFGWTTILAIVAGIVEELFFRLALPLFATLASGSAELGFALAIALFAFAHRYQGRTGMAFSVIAGGLLAILYLATGSLWFTMLVHALLNLNGLVIRPALIGPARA</sequence>
<evidence type="ECO:0000256" key="1">
    <source>
        <dbReference type="SAM" id="Phobius"/>
    </source>
</evidence>
<proteinExistence type="predicted"/>
<protein>
    <submittedName>
        <fullName evidence="3">CPBP family intramembrane metalloprotease</fullName>
    </submittedName>
</protein>
<dbReference type="GO" id="GO:0008237">
    <property type="term" value="F:metallopeptidase activity"/>
    <property type="evidence" value="ECO:0007669"/>
    <property type="project" value="UniProtKB-KW"/>
</dbReference>
<comment type="caution">
    <text evidence="3">The sequence shown here is derived from an EMBL/GenBank/DDBJ whole genome shotgun (WGS) entry which is preliminary data.</text>
</comment>
<dbReference type="GO" id="GO:0004175">
    <property type="term" value="F:endopeptidase activity"/>
    <property type="evidence" value="ECO:0007669"/>
    <property type="project" value="UniProtKB-ARBA"/>
</dbReference>
<reference evidence="3" key="1">
    <citation type="submission" date="2022-05" db="EMBL/GenBank/DDBJ databases">
        <title>Sphingomonas sp. strain MG17 Genome sequencing and assembly.</title>
        <authorList>
            <person name="Kim I."/>
        </authorList>
    </citation>
    <scope>NUCLEOTIDE SEQUENCE</scope>
    <source>
        <strain evidence="3">MG17</strain>
    </source>
</reference>
<keyword evidence="3" id="KW-0482">Metalloprotease</keyword>
<organism evidence="3 4">
    <name type="scientific">Sphingomonas tagetis</name>
    <dbReference type="NCBI Taxonomy" id="2949092"/>
    <lineage>
        <taxon>Bacteria</taxon>
        <taxon>Pseudomonadati</taxon>
        <taxon>Pseudomonadota</taxon>
        <taxon>Alphaproteobacteria</taxon>
        <taxon>Sphingomonadales</taxon>
        <taxon>Sphingomonadaceae</taxon>
        <taxon>Sphingomonas</taxon>
    </lineage>
</organism>
<dbReference type="Pfam" id="PF02517">
    <property type="entry name" value="Rce1-like"/>
    <property type="match status" value="1"/>
</dbReference>
<name>A0A9X2HEN3_9SPHN</name>
<dbReference type="EMBL" id="JAMLDX010000002">
    <property type="protein sequence ID" value="MCP3729721.1"/>
    <property type="molecule type" value="Genomic_DNA"/>
</dbReference>
<keyword evidence="1" id="KW-1133">Transmembrane helix</keyword>
<keyword evidence="1" id="KW-0472">Membrane</keyword>
<dbReference type="InterPro" id="IPR003675">
    <property type="entry name" value="Rce1/LyrA-like_dom"/>
</dbReference>
<feature type="transmembrane region" description="Helical" evidence="1">
    <location>
        <begin position="196"/>
        <end position="216"/>
    </location>
</feature>
<feature type="transmembrane region" description="Helical" evidence="1">
    <location>
        <begin position="6"/>
        <end position="23"/>
    </location>
</feature>
<feature type="transmembrane region" description="Helical" evidence="1">
    <location>
        <begin position="44"/>
        <end position="62"/>
    </location>
</feature>
<keyword evidence="3" id="KW-0378">Hydrolase</keyword>